<dbReference type="InterPro" id="IPR011257">
    <property type="entry name" value="DNA_glycosylase"/>
</dbReference>
<keyword evidence="1" id="KW-0862">Zinc</keyword>
<dbReference type="EC" id="3.2.2.20" evidence="2"/>
<keyword evidence="2" id="KW-0378">Hydrolase</keyword>
<dbReference type="PANTHER" id="PTHR30037:SF4">
    <property type="entry name" value="DNA-3-METHYLADENINE GLYCOSYLASE I"/>
    <property type="match status" value="1"/>
</dbReference>
<dbReference type="GO" id="GO:0006284">
    <property type="term" value="P:base-excision repair"/>
    <property type="evidence" value="ECO:0007669"/>
    <property type="project" value="InterPro"/>
</dbReference>
<gene>
    <name evidence="2" type="ORF">QGN29_11390</name>
</gene>
<feature type="binding site" evidence="1">
    <location>
        <position position="7"/>
    </location>
    <ligand>
        <name>Zn(2+)</name>
        <dbReference type="ChEBI" id="CHEBI:29105"/>
    </ligand>
</feature>
<dbReference type="Gene3D" id="1.10.340.30">
    <property type="entry name" value="Hypothetical protein, domain 2"/>
    <property type="match status" value="1"/>
</dbReference>
<sequence>MTRIMRCDWANSHELFYDYHDKEWGIPEYNDQKLFEILTLESAQSGLSWLTILKKRSGYRKAFLDFDIQTVASFGQDKVEALLLNAEIVRHRQKIESTINNAKIILSMQSNGQSFSKLVWSYVNGTPMRDGTQPSKTALSDKMSKELKKLGFKFVGSTTCYSFLQAAGLVNDHQPHCFMCKDISE</sequence>
<dbReference type="Proteomes" id="UP001268683">
    <property type="component" value="Chromosome"/>
</dbReference>
<dbReference type="KEGG" id="tmk:QGN29_11390"/>
<reference evidence="2" key="1">
    <citation type="submission" date="2023-04" db="EMBL/GenBank/DDBJ databases">
        <title>Complete genome sequence of Temperatibacter marinus.</title>
        <authorList>
            <person name="Rong J.-C."/>
            <person name="Yi M.-L."/>
            <person name="Zhao Q."/>
        </authorList>
    </citation>
    <scope>NUCLEOTIDE SEQUENCE</scope>
    <source>
        <strain evidence="2">NBRC 110045</strain>
    </source>
</reference>
<keyword evidence="3" id="KW-1185">Reference proteome</keyword>
<dbReference type="EMBL" id="CP123872">
    <property type="protein sequence ID" value="WND02153.1"/>
    <property type="molecule type" value="Genomic_DNA"/>
</dbReference>
<name>A0AA52HA14_9PROT</name>
<keyword evidence="2" id="KW-0326">Glycosidase</keyword>
<evidence type="ECO:0000313" key="2">
    <source>
        <dbReference type="EMBL" id="WND02153.1"/>
    </source>
</evidence>
<dbReference type="InterPro" id="IPR052891">
    <property type="entry name" value="DNA-3mA_glycosylase"/>
</dbReference>
<dbReference type="RefSeq" id="WP_310797988.1">
    <property type="nucleotide sequence ID" value="NZ_CP123872.1"/>
</dbReference>
<evidence type="ECO:0000313" key="3">
    <source>
        <dbReference type="Proteomes" id="UP001268683"/>
    </source>
</evidence>
<evidence type="ECO:0000256" key="1">
    <source>
        <dbReference type="PIRSR" id="PIRSR605019-1"/>
    </source>
</evidence>
<feature type="binding site" evidence="1">
    <location>
        <position position="20"/>
    </location>
    <ligand>
        <name>Zn(2+)</name>
        <dbReference type="ChEBI" id="CHEBI:29105"/>
    </ligand>
</feature>
<dbReference type="InterPro" id="IPR005019">
    <property type="entry name" value="Adenine_glyco"/>
</dbReference>
<proteinExistence type="predicted"/>
<accession>A0AA52HA14</accession>
<protein>
    <submittedName>
        <fullName evidence="2">DNA-3-methyladenine glycosylase I</fullName>
        <ecNumber evidence="2">3.2.2.20</ecNumber>
    </submittedName>
</protein>
<dbReference type="AlphaFoldDB" id="A0AA52HA14"/>
<dbReference type="Pfam" id="PF03352">
    <property type="entry name" value="Adenine_glyco"/>
    <property type="match status" value="1"/>
</dbReference>
<dbReference type="GO" id="GO:0008725">
    <property type="term" value="F:DNA-3-methyladenine glycosylase activity"/>
    <property type="evidence" value="ECO:0007669"/>
    <property type="project" value="UniProtKB-EC"/>
</dbReference>
<feature type="binding site" evidence="1">
    <location>
        <position position="173"/>
    </location>
    <ligand>
        <name>Zn(2+)</name>
        <dbReference type="ChEBI" id="CHEBI:29105"/>
    </ligand>
</feature>
<dbReference type="GO" id="GO:0046872">
    <property type="term" value="F:metal ion binding"/>
    <property type="evidence" value="ECO:0007669"/>
    <property type="project" value="UniProtKB-KW"/>
</dbReference>
<organism evidence="2 3">
    <name type="scientific">Temperatibacter marinus</name>
    <dbReference type="NCBI Taxonomy" id="1456591"/>
    <lineage>
        <taxon>Bacteria</taxon>
        <taxon>Pseudomonadati</taxon>
        <taxon>Pseudomonadota</taxon>
        <taxon>Alphaproteobacteria</taxon>
        <taxon>Kordiimonadales</taxon>
        <taxon>Temperatibacteraceae</taxon>
        <taxon>Temperatibacter</taxon>
    </lineage>
</organism>
<feature type="binding site" evidence="1">
    <location>
        <position position="177"/>
    </location>
    <ligand>
        <name>Zn(2+)</name>
        <dbReference type="ChEBI" id="CHEBI:29105"/>
    </ligand>
</feature>
<dbReference type="SUPFAM" id="SSF48150">
    <property type="entry name" value="DNA-glycosylase"/>
    <property type="match status" value="1"/>
</dbReference>
<keyword evidence="1" id="KW-0479">Metal-binding</keyword>
<dbReference type="PANTHER" id="PTHR30037">
    <property type="entry name" value="DNA-3-METHYLADENINE GLYCOSYLASE 1"/>
    <property type="match status" value="1"/>
</dbReference>